<proteinExistence type="predicted"/>
<reference evidence="1" key="1">
    <citation type="journal article" date="2023" name="G3 (Bethesda)">
        <title>Whole genome assembly and annotation of the endangered Caribbean coral Acropora cervicornis.</title>
        <authorList>
            <person name="Selwyn J.D."/>
            <person name="Vollmer S.V."/>
        </authorList>
    </citation>
    <scope>NUCLEOTIDE SEQUENCE</scope>
    <source>
        <strain evidence="1">K2</strain>
    </source>
</reference>
<organism evidence="1 2">
    <name type="scientific">Acropora cervicornis</name>
    <name type="common">Staghorn coral</name>
    <dbReference type="NCBI Taxonomy" id="6130"/>
    <lineage>
        <taxon>Eukaryota</taxon>
        <taxon>Metazoa</taxon>
        <taxon>Cnidaria</taxon>
        <taxon>Anthozoa</taxon>
        <taxon>Hexacorallia</taxon>
        <taxon>Scleractinia</taxon>
        <taxon>Astrocoeniina</taxon>
        <taxon>Acroporidae</taxon>
        <taxon>Acropora</taxon>
    </lineage>
</organism>
<dbReference type="AlphaFoldDB" id="A0AAD9Q2U3"/>
<accession>A0AAD9Q2U3</accession>
<comment type="caution">
    <text evidence="1">The sequence shown here is derived from an EMBL/GenBank/DDBJ whole genome shotgun (WGS) entry which is preliminary data.</text>
</comment>
<keyword evidence="2" id="KW-1185">Reference proteome</keyword>
<evidence type="ECO:0000313" key="1">
    <source>
        <dbReference type="EMBL" id="KAK2553722.1"/>
    </source>
</evidence>
<evidence type="ECO:0000313" key="2">
    <source>
        <dbReference type="Proteomes" id="UP001249851"/>
    </source>
</evidence>
<reference evidence="1" key="2">
    <citation type="journal article" date="2023" name="Science">
        <title>Genomic signatures of disease resistance in endangered staghorn corals.</title>
        <authorList>
            <person name="Vollmer S.V."/>
            <person name="Selwyn J.D."/>
            <person name="Despard B.A."/>
            <person name="Roesel C.L."/>
        </authorList>
    </citation>
    <scope>NUCLEOTIDE SEQUENCE</scope>
    <source>
        <strain evidence="1">K2</strain>
    </source>
</reference>
<sequence length="344" mass="40418">MTSSVKSSGEMLKNFFRFSALILLLTLALAIILTFRPKHSQDFTQTSLVQKTTESPRPFVFLTETEECLKQELIQNLGLNASWSCRCDVVVLSYKKECREEKFSHITYLFDETVTWGSGRNKLFFHAVERRPSYTYYIFTDDDIFLRFNDAATLEMRQLTPIRVFQNWLLDFEPAVGVVDYWFRREGKILRERMRKICGISNSTSLANPTIFYDPLFNAFHAKAVHHIFPLDTRHERTSWWLTDKHVTAVVELKFRGQSLLFFPVAVVNRLHREYPRSLEGAKEAWQEFIANVEKELPSQYANNTLIQEYKKDPFQYIETSHTYCMNVTCRQPIVPFAHFALEN</sequence>
<protein>
    <submittedName>
        <fullName evidence="1">Uncharacterized protein</fullName>
    </submittedName>
</protein>
<name>A0AAD9Q2U3_ACRCE</name>
<dbReference type="EMBL" id="JARQWQ010000075">
    <property type="protein sequence ID" value="KAK2553722.1"/>
    <property type="molecule type" value="Genomic_DNA"/>
</dbReference>
<gene>
    <name evidence="1" type="ORF">P5673_024951</name>
</gene>
<dbReference type="Proteomes" id="UP001249851">
    <property type="component" value="Unassembled WGS sequence"/>
</dbReference>